<accession>A0A2W1DF38</accession>
<dbReference type="AlphaFoldDB" id="A0A2W1DF38"/>
<evidence type="ECO:0000313" key="5">
    <source>
        <dbReference type="Proteomes" id="UP000245464"/>
    </source>
</evidence>
<protein>
    <submittedName>
        <fullName evidence="3">Uncharacterized protein</fullName>
    </submittedName>
</protein>
<evidence type="ECO:0000313" key="6">
    <source>
        <dbReference type="Proteomes" id="UP000249757"/>
    </source>
</evidence>
<evidence type="ECO:0000256" key="1">
    <source>
        <dbReference type="SAM" id="MobiDB-lite"/>
    </source>
</evidence>
<reference evidence="4" key="3">
    <citation type="journal article" date="2022" name="bioRxiv">
        <title>A global pangenome for the wheat fungal pathogen Pyrenophora tritici-repentis and prediction of effector protein structural homology.</title>
        <authorList>
            <person name="Moolhuijzen P."/>
            <person name="See P.T."/>
            <person name="Shi G."/>
            <person name="Powell H.R."/>
            <person name="Cockram J."/>
            <person name="Jorgensen L.N."/>
            <person name="Benslimane H."/>
            <person name="Strelkov S.E."/>
            <person name="Turner J."/>
            <person name="Liu Z."/>
            <person name="Moffat C.S."/>
        </authorList>
    </citation>
    <scope>NUCLEOTIDE SEQUENCE</scope>
    <source>
        <strain evidence="4">86-124</strain>
    </source>
</reference>
<dbReference type="EMBL" id="NQIK02000001">
    <property type="protein sequence ID" value="KAF7577998.1"/>
    <property type="molecule type" value="Genomic_DNA"/>
</dbReference>
<organism evidence="3 5">
    <name type="scientific">Pyrenophora tritici-repentis</name>
    <dbReference type="NCBI Taxonomy" id="45151"/>
    <lineage>
        <taxon>Eukaryota</taxon>
        <taxon>Fungi</taxon>
        <taxon>Dikarya</taxon>
        <taxon>Ascomycota</taxon>
        <taxon>Pezizomycotina</taxon>
        <taxon>Dothideomycetes</taxon>
        <taxon>Pleosporomycetidae</taxon>
        <taxon>Pleosporales</taxon>
        <taxon>Pleosporineae</taxon>
        <taxon>Pleosporaceae</taxon>
        <taxon>Pyrenophora</taxon>
    </lineage>
</organism>
<dbReference type="EMBL" id="NRDI02000003">
    <property type="protein sequence ID" value="KAI1518267.1"/>
    <property type="molecule type" value="Genomic_DNA"/>
</dbReference>
<comment type="caution">
    <text evidence="3">The sequence shown here is derived from an EMBL/GenBank/DDBJ whole genome shotgun (WGS) entry which is preliminary data.</text>
</comment>
<feature type="region of interest" description="Disordered" evidence="1">
    <location>
        <begin position="122"/>
        <end position="152"/>
    </location>
</feature>
<evidence type="ECO:0000256" key="2">
    <source>
        <dbReference type="SAM" id="Phobius"/>
    </source>
</evidence>
<keyword evidence="2" id="KW-0472">Membrane</keyword>
<proteinExistence type="predicted"/>
<sequence length="187" mass="21471">MAPTSIPTTRHAHMAFAAGIPTHAHISVRQAFGLIAERVDDESDSDSEDEENFSAKDFELDPVHYYFMLLLMIFVVAILLFWFIYWRRTRSRKAGRPATGEQAREMNVQGWTNTLHARFMPNNTTLVRRSSNPTRYDEPPPPYQAKADDTPPYPAVPLRALSWDENNHRSMPPQYTTEYYGPRPATA</sequence>
<feature type="transmembrane region" description="Helical" evidence="2">
    <location>
        <begin position="63"/>
        <end position="86"/>
    </location>
</feature>
<dbReference type="Proteomes" id="UP000249757">
    <property type="component" value="Unassembled WGS sequence"/>
</dbReference>
<gene>
    <name evidence="4" type="ORF">Ptr86124_003568</name>
    <name evidence="3" type="ORF">PtrM4_022380</name>
</gene>
<name>A0A2W1DF38_9PLEO</name>
<dbReference type="OrthoDB" id="4775599at2759"/>
<keyword evidence="2" id="KW-0812">Transmembrane</keyword>
<dbReference type="Proteomes" id="UP000245464">
    <property type="component" value="Chromosome 1"/>
</dbReference>
<keyword evidence="6" id="KW-1185">Reference proteome</keyword>
<keyword evidence="2" id="KW-1133">Transmembrane helix</keyword>
<reference evidence="3 5" key="1">
    <citation type="journal article" date="2018" name="BMC Genomics">
        <title>Comparative genomics of the wheat fungal pathogen Pyrenophora tritici-repentis reveals chromosomal variations and genome plasticity.</title>
        <authorList>
            <person name="Moolhuijzen P."/>
            <person name="See P.T."/>
            <person name="Hane J.K."/>
            <person name="Shi G."/>
            <person name="Liu Z."/>
            <person name="Oliver R.P."/>
            <person name="Moffat C.S."/>
        </authorList>
    </citation>
    <scope>NUCLEOTIDE SEQUENCE [LARGE SCALE GENOMIC DNA]</scope>
    <source>
        <strain evidence="3">M4</strain>
    </source>
</reference>
<evidence type="ECO:0000313" key="4">
    <source>
        <dbReference type="EMBL" id="KAI1518267.1"/>
    </source>
</evidence>
<feature type="compositionally biased region" description="Polar residues" evidence="1">
    <location>
        <begin position="122"/>
        <end position="134"/>
    </location>
</feature>
<reference evidence="6" key="4">
    <citation type="journal article" date="2022" name="Microb. Genom.">
        <title>A global pangenome for the wheat fungal pathogen Pyrenophora tritici-repentis and prediction of effector protein structural homology.</title>
        <authorList>
            <person name="Moolhuijzen P.M."/>
            <person name="See P.T."/>
            <person name="Shi G."/>
            <person name="Powell H.R."/>
            <person name="Cockram J."/>
            <person name="Jorgensen L.N."/>
            <person name="Benslimane H."/>
            <person name="Strelkov S.E."/>
            <person name="Turner J."/>
            <person name="Liu Z."/>
            <person name="Moffat C.S."/>
        </authorList>
    </citation>
    <scope>NUCLEOTIDE SEQUENCE [LARGE SCALE GENOMIC DNA]</scope>
</reference>
<feature type="region of interest" description="Disordered" evidence="1">
    <location>
        <begin position="165"/>
        <end position="187"/>
    </location>
</feature>
<evidence type="ECO:0000313" key="3">
    <source>
        <dbReference type="EMBL" id="KAF7577998.1"/>
    </source>
</evidence>
<reference evidence="4" key="2">
    <citation type="submission" date="2021-05" db="EMBL/GenBank/DDBJ databases">
        <authorList>
            <person name="Moolhuijzen P.M."/>
            <person name="Moffat C.S."/>
        </authorList>
    </citation>
    <scope>NUCLEOTIDE SEQUENCE</scope>
    <source>
        <strain evidence="4">86-124</strain>
    </source>
</reference>